<feature type="compositionally biased region" description="Polar residues" evidence="1">
    <location>
        <begin position="20"/>
        <end position="32"/>
    </location>
</feature>
<feature type="non-terminal residue" evidence="2">
    <location>
        <position position="1"/>
    </location>
</feature>
<evidence type="ECO:0000256" key="1">
    <source>
        <dbReference type="SAM" id="MobiDB-lite"/>
    </source>
</evidence>
<comment type="caution">
    <text evidence="2">The sequence shown here is derived from an EMBL/GenBank/DDBJ whole genome shotgun (WGS) entry which is preliminary data.</text>
</comment>
<feature type="region of interest" description="Disordered" evidence="1">
    <location>
        <begin position="94"/>
        <end position="127"/>
    </location>
</feature>
<name>A0A9X9QA26_GULGU</name>
<feature type="compositionally biased region" description="Low complexity" evidence="1">
    <location>
        <begin position="42"/>
        <end position="51"/>
    </location>
</feature>
<sequence length="127" mass="13853">PGTGQAGGGEAGLSEPRPSAKSQEPRSQNHSLKLTHREMSARRPAPSALSSEPMVSCSLKFRKWLLDLRLYEDILFPSFGLTEAQLCPHANTRMDRTASAHPPSEVLCRTSTTGAAGRTHLHRRPDP</sequence>
<dbReference type="Proteomes" id="UP000269945">
    <property type="component" value="Unassembled WGS sequence"/>
</dbReference>
<reference evidence="2 3" key="1">
    <citation type="submission" date="2018-10" db="EMBL/GenBank/DDBJ databases">
        <authorList>
            <person name="Ekblom R."/>
            <person name="Jareborg N."/>
        </authorList>
    </citation>
    <scope>NUCLEOTIDE SEQUENCE [LARGE SCALE GENOMIC DNA]</scope>
    <source>
        <tissue evidence="2">Muscle</tissue>
    </source>
</reference>
<feature type="compositionally biased region" description="Gly residues" evidence="1">
    <location>
        <begin position="1"/>
        <end position="11"/>
    </location>
</feature>
<evidence type="ECO:0000313" key="3">
    <source>
        <dbReference type="Proteomes" id="UP000269945"/>
    </source>
</evidence>
<keyword evidence="3" id="KW-1185">Reference proteome</keyword>
<organism evidence="2 3">
    <name type="scientific">Gulo gulo</name>
    <name type="common">Wolverine</name>
    <name type="synonym">Gluton</name>
    <dbReference type="NCBI Taxonomy" id="48420"/>
    <lineage>
        <taxon>Eukaryota</taxon>
        <taxon>Metazoa</taxon>
        <taxon>Chordata</taxon>
        <taxon>Craniata</taxon>
        <taxon>Vertebrata</taxon>
        <taxon>Euteleostomi</taxon>
        <taxon>Mammalia</taxon>
        <taxon>Eutheria</taxon>
        <taxon>Laurasiatheria</taxon>
        <taxon>Carnivora</taxon>
        <taxon>Caniformia</taxon>
        <taxon>Musteloidea</taxon>
        <taxon>Mustelidae</taxon>
        <taxon>Guloninae</taxon>
        <taxon>Gulo</taxon>
    </lineage>
</organism>
<feature type="non-terminal residue" evidence="2">
    <location>
        <position position="127"/>
    </location>
</feature>
<proteinExistence type="predicted"/>
<gene>
    <name evidence="2" type="ORF">BN2614_LOCUS2</name>
</gene>
<dbReference type="EMBL" id="CYRY02045825">
    <property type="protein sequence ID" value="VCX41347.1"/>
    <property type="molecule type" value="Genomic_DNA"/>
</dbReference>
<protein>
    <submittedName>
        <fullName evidence="2">Uncharacterized protein</fullName>
    </submittedName>
</protein>
<evidence type="ECO:0000313" key="2">
    <source>
        <dbReference type="EMBL" id="VCX41347.1"/>
    </source>
</evidence>
<feature type="region of interest" description="Disordered" evidence="1">
    <location>
        <begin position="1"/>
        <end position="52"/>
    </location>
</feature>
<accession>A0A9X9QA26</accession>
<dbReference type="AlphaFoldDB" id="A0A9X9QA26"/>